<dbReference type="Pfam" id="PF08495">
    <property type="entry name" value="FIST"/>
    <property type="match status" value="1"/>
</dbReference>
<evidence type="ECO:0000259" key="1">
    <source>
        <dbReference type="SMART" id="SM00897"/>
    </source>
</evidence>
<evidence type="ECO:0000313" key="3">
    <source>
        <dbReference type="EMBL" id="MEN1760104.1"/>
    </source>
</evidence>
<comment type="caution">
    <text evidence="3">The sequence shown here is derived from an EMBL/GenBank/DDBJ whole genome shotgun (WGS) entry which is preliminary data.</text>
</comment>
<accession>A0ABU9VSH9</accession>
<dbReference type="EMBL" id="JBCITM010000005">
    <property type="protein sequence ID" value="MEN1760104.1"/>
    <property type="molecule type" value="Genomic_DNA"/>
</dbReference>
<feature type="domain" description="FIST C-domain" evidence="2">
    <location>
        <begin position="214"/>
        <end position="359"/>
    </location>
</feature>
<dbReference type="PANTHER" id="PTHR40252">
    <property type="entry name" value="BLR0328 PROTEIN"/>
    <property type="match status" value="1"/>
</dbReference>
<dbReference type="InterPro" id="IPR013702">
    <property type="entry name" value="FIST_domain_N"/>
</dbReference>
<dbReference type="SMART" id="SM01204">
    <property type="entry name" value="FIST_C"/>
    <property type="match status" value="1"/>
</dbReference>
<proteinExistence type="predicted"/>
<keyword evidence="4" id="KW-1185">Reference proteome</keyword>
<dbReference type="PANTHER" id="PTHR40252:SF2">
    <property type="entry name" value="BLR0328 PROTEIN"/>
    <property type="match status" value="1"/>
</dbReference>
<evidence type="ECO:0000259" key="2">
    <source>
        <dbReference type="SMART" id="SM01204"/>
    </source>
</evidence>
<name>A0ABU9VSH9_9CLOT</name>
<reference evidence="3 4" key="1">
    <citation type="submission" date="2024-04" db="EMBL/GenBank/DDBJ databases">
        <title>Genome sequencing and metabolic network reconstruction of aminoacids and betaine degradation by Anoxynatronum sibiricum.</title>
        <authorList>
            <person name="Detkova E.N."/>
            <person name="Boltjanskaja Y.V."/>
            <person name="Mardanov A.V."/>
            <person name="Kevbrin V."/>
        </authorList>
    </citation>
    <scope>NUCLEOTIDE SEQUENCE [LARGE SCALE GENOMIC DNA]</scope>
    <source>
        <strain evidence="3 4">Z-7981</strain>
    </source>
</reference>
<protein>
    <submittedName>
        <fullName evidence="3">FIST N-terminal domain-containing protein</fullName>
    </submittedName>
</protein>
<feature type="domain" description="FIST" evidence="1">
    <location>
        <begin position="26"/>
        <end position="213"/>
    </location>
</feature>
<gene>
    <name evidence="3" type="ORF">AAIG11_06450</name>
</gene>
<dbReference type="SMART" id="SM00897">
    <property type="entry name" value="FIST"/>
    <property type="match status" value="1"/>
</dbReference>
<dbReference type="InterPro" id="IPR019494">
    <property type="entry name" value="FIST_C"/>
</dbReference>
<organism evidence="3 4">
    <name type="scientific">Anoxynatronum sibiricum</name>
    <dbReference type="NCBI Taxonomy" id="210623"/>
    <lineage>
        <taxon>Bacteria</taxon>
        <taxon>Bacillati</taxon>
        <taxon>Bacillota</taxon>
        <taxon>Clostridia</taxon>
        <taxon>Eubacteriales</taxon>
        <taxon>Clostridiaceae</taxon>
        <taxon>Anoxynatronum</taxon>
    </lineage>
</organism>
<evidence type="ECO:0000313" key="4">
    <source>
        <dbReference type="Proteomes" id="UP001407405"/>
    </source>
</evidence>
<dbReference type="Proteomes" id="UP001407405">
    <property type="component" value="Unassembled WGS sequence"/>
</dbReference>
<dbReference type="RefSeq" id="WP_343185423.1">
    <property type="nucleotide sequence ID" value="NZ_JBCITM010000005.1"/>
</dbReference>
<dbReference type="Pfam" id="PF10442">
    <property type="entry name" value="FIST_C"/>
    <property type="match status" value="1"/>
</dbReference>
<sequence length="377" mass="41379">MKIMFDREGSVEGLKSLLKVLCQEESITGIMIFACDANEFTPQTIDPLLTKCTKPLWGGVFPEIIYEAEKTSKGTLAAGFTCPLKTLSIDDLKNDSAVIRQIIEKTYEKEDLRDQTMFIFADGLSGCIEALRDSLFQSLGAMPNYIGGGAGSLQFIQKPCIFTSEGLKENAAVLALVRQKSGVGVAHGWQPISEPHKVTAAEGNRVISIDWQPAFEVYQEMVESLSGNSFQEYDFFHLAKNYPLGIMNMNLEMIVRDPIATNSEKDLICVGEVPVNAIIHVLRGDRESLLQGAAAARKNAAISFEAVTGQQAETAVAMLVIDCISRVLYLNHDFEEELKIVKTEATVMGALTLGEFANLRSDNLAFHNKTIVTALLQ</sequence>